<dbReference type="PROSITE" id="PS51257">
    <property type="entry name" value="PROKAR_LIPOPROTEIN"/>
    <property type="match status" value="1"/>
</dbReference>
<dbReference type="Gene3D" id="3.40.190.10">
    <property type="entry name" value="Periplasmic binding protein-like II"/>
    <property type="match status" value="2"/>
</dbReference>
<dbReference type="InterPro" id="IPR015168">
    <property type="entry name" value="SsuA/THI5"/>
</dbReference>
<protein>
    <recommendedName>
        <fullName evidence="1">SsuA/THI5-like domain-containing protein</fullName>
    </recommendedName>
</protein>
<reference evidence="2" key="1">
    <citation type="submission" date="2020-06" db="EMBL/GenBank/DDBJ databases">
        <title>Unique genomic features of the anaerobic methanotrophic archaea.</title>
        <authorList>
            <person name="Chadwick G.L."/>
            <person name="Skennerton C.T."/>
            <person name="Laso-Perez R."/>
            <person name="Leu A.O."/>
            <person name="Speth D.R."/>
            <person name="Yu H."/>
            <person name="Morgan-Lang C."/>
            <person name="Hatzenpichler R."/>
            <person name="Goudeau D."/>
            <person name="Malmstrom R."/>
            <person name="Brazelton W.J."/>
            <person name="Woyke T."/>
            <person name="Hallam S.J."/>
            <person name="Tyson G.W."/>
            <person name="Wegener G."/>
            <person name="Boetius A."/>
            <person name="Orphan V."/>
        </authorList>
    </citation>
    <scope>NUCLEOTIDE SEQUENCE</scope>
</reference>
<accession>A0A7G9Z3V0</accession>
<organism evidence="2">
    <name type="scientific">Candidatus Methanophaga sp. ANME-1 ERB7</name>
    <dbReference type="NCBI Taxonomy" id="2759913"/>
    <lineage>
        <taxon>Archaea</taxon>
        <taxon>Methanobacteriati</taxon>
        <taxon>Methanobacteriota</taxon>
        <taxon>Stenosarchaea group</taxon>
        <taxon>Methanomicrobia</taxon>
        <taxon>Candidatus Methanophagales</taxon>
        <taxon>Candidatus Methanophagaceae</taxon>
        <taxon>Candidatus Methanophaga</taxon>
    </lineage>
</organism>
<dbReference type="AlphaFoldDB" id="A0A7G9Z3V0"/>
<sequence>MKISAIVIAAAGILALVIFTTGCVQEQPSEVGMAVEFNDHAACAHVAKEKGWYKEEGLNFTAYESYATGIRLASALARGDIQVAYICLSPAILAYSRGVPIKIVAGTHKYGYGLVTQPEITNIPDLTGKTIGCVREGAPADLLLNRMIGEYKLKDVKIRRMNPLKQVVALETGRIDAAFLPEHHATVAESKGFHMLIKSQDLWPDMQGSVLVVKTDLIENDPETVRKLVWVTRKATDWLNVNPDPTTIILANVLDTEPEVINKSMSRLNYTTDIDAESVQEMIDCMARQCYIEDGLRADEILDTRFLQGERDVY</sequence>
<evidence type="ECO:0000259" key="1">
    <source>
        <dbReference type="Pfam" id="PF09084"/>
    </source>
</evidence>
<evidence type="ECO:0000313" key="2">
    <source>
        <dbReference type="EMBL" id="QNO54934.1"/>
    </source>
</evidence>
<proteinExistence type="predicted"/>
<dbReference type="EMBL" id="MT631598">
    <property type="protein sequence ID" value="QNO54934.1"/>
    <property type="molecule type" value="Genomic_DNA"/>
</dbReference>
<dbReference type="Pfam" id="PF09084">
    <property type="entry name" value="NMT1"/>
    <property type="match status" value="1"/>
</dbReference>
<dbReference type="SUPFAM" id="SSF53850">
    <property type="entry name" value="Periplasmic binding protein-like II"/>
    <property type="match status" value="1"/>
</dbReference>
<name>A0A7G9Z3V0_9EURY</name>
<gene>
    <name evidence="2" type="ORF">PADEGAKA_00036</name>
</gene>
<feature type="domain" description="SsuA/THI5-like" evidence="1">
    <location>
        <begin position="44"/>
        <end position="244"/>
    </location>
</feature>
<dbReference type="PANTHER" id="PTHR30024">
    <property type="entry name" value="ALIPHATIC SULFONATES-BINDING PROTEIN-RELATED"/>
    <property type="match status" value="1"/>
</dbReference>